<dbReference type="SUPFAM" id="SSF69304">
    <property type="entry name" value="Tricorn protease N-terminal domain"/>
    <property type="match status" value="1"/>
</dbReference>
<dbReference type="InterPro" id="IPR049082">
    <property type="entry name" value="T7SS_signal"/>
</dbReference>
<proteinExistence type="predicted"/>
<evidence type="ECO:0000313" key="6">
    <source>
        <dbReference type="EMBL" id="UYQ65619.1"/>
    </source>
</evidence>
<feature type="compositionally biased region" description="Basic and acidic residues" evidence="2">
    <location>
        <begin position="181"/>
        <end position="194"/>
    </location>
</feature>
<dbReference type="Pfam" id="PF20148">
    <property type="entry name" value="DUF6531"/>
    <property type="match status" value="1"/>
</dbReference>
<evidence type="ECO:0000259" key="3">
    <source>
        <dbReference type="Pfam" id="PF20148"/>
    </source>
</evidence>
<evidence type="ECO:0000256" key="1">
    <source>
        <dbReference type="ARBA" id="ARBA00022737"/>
    </source>
</evidence>
<keyword evidence="1" id="KW-0677">Repeat</keyword>
<dbReference type="InterPro" id="IPR050708">
    <property type="entry name" value="T6SS_VgrG/RHS"/>
</dbReference>
<dbReference type="InterPro" id="IPR045351">
    <property type="entry name" value="DUF6531"/>
</dbReference>
<name>A0ABY6IFV4_STRPE</name>
<feature type="region of interest" description="Disordered" evidence="2">
    <location>
        <begin position="128"/>
        <end position="150"/>
    </location>
</feature>
<dbReference type="RefSeq" id="WP_264248857.1">
    <property type="nucleotide sequence ID" value="NZ_CP107567.1"/>
</dbReference>
<feature type="compositionally biased region" description="Basic and acidic residues" evidence="2">
    <location>
        <begin position="312"/>
        <end position="329"/>
    </location>
</feature>
<feature type="domain" description="DUF6531" evidence="3">
    <location>
        <begin position="335"/>
        <end position="407"/>
    </location>
</feature>
<feature type="region of interest" description="Disordered" evidence="2">
    <location>
        <begin position="175"/>
        <end position="194"/>
    </location>
</feature>
<dbReference type="Pfam" id="PF05593">
    <property type="entry name" value="RHS_repeat"/>
    <property type="match status" value="4"/>
</dbReference>
<evidence type="ECO:0000313" key="7">
    <source>
        <dbReference type="Proteomes" id="UP001163878"/>
    </source>
</evidence>
<evidence type="ECO:0000259" key="4">
    <source>
        <dbReference type="Pfam" id="PF21725"/>
    </source>
</evidence>
<keyword evidence="7" id="KW-1185">Reference proteome</keyword>
<protein>
    <submittedName>
        <fullName evidence="6">DUF6531 domain-containing protein</fullName>
    </submittedName>
</protein>
<sequence>MLDDRPAPERIPAGCTPKDLIYGDPDKVDDLVIELRAYAGAFYDGRDQLQVLSLKEWAGEGASAFEEAIESLPKELSSANKHFLLAASALDAYADKLRSVQKRCTPIIEGADEARATSKRHWEDVEAYNPAVERSDDPLPERPPESDPGAVAMTKCIERLDKLIEELQTVVADSQRKLNKSAKDAPDKPKGLAAAKEKGGDFWGGFTDGVDNLFGIVEPLADGDVNGFAMQLAGMADGAAYAVQNPKEFAKAVANWDEWSRNPWRAAGQLTPDLLLALATGGGGAVVRGGSAARSALKRLTDRQNALGRDGSAGDRADGEPGKHDKCGSEKCTTGEPIDVATGEMVILATDVSLPGALPLVLERSYVSGHTCGGWFGRTWAATLDQRLEMDDKGVVYIADDGMLLRYPIPRPDMETLPISGPHWPLNWDGEPGGAMTIHMPERDRTLHFAPLPVAEATELALHAITDRNEHRITVGYSPEGLPVEIAHSGGYRIAIDTDPAQMRVTGLRLLGSGTGTREQGVSLATFVYNAVGDLTEVVNSTGEALRYTYDAEHRITAWTDRNGTKFGYVYDRRGRVLRTVGSDGMMTGRLHYDDAARTTVYTDSLGHRTTYVYNEAYKVVAVTDPLGNTTHTEWDKTNRLRLAVTDPLGNTTRYAYDDSGRLQRAERPDGTTGSAKYNELALPVEVREPDGALWRYTYDTRGNRTSATDPAGALTQYAYDDHGHLSAVTDALGHTTVIATDETGLPMAVTDPFGNTTSVRRGPHGRITAMTDPLGNTTRQGWTIDGRPAWRERPDGTRETWAWDGEGNLVAHTDFAGNTSRHTHTHFDLPATRTDADGARYAFSYDTELRLKQVTNPQGLTWSYEYDPAGRLTSETDFNGRSLAYTYDAAGRLSSRTNGAGETLRFTRDALGRTVTTRADDGTETVHAYDPAGRLIHAANPDVDLHREYDAVGRLVAESVGGRTSLYTLDPRGHRISRRTPAGTLSEWAYDAEGRPTRLTATGHRLDFEYDAAGRETSRSFGDGISLVQIWDSVDRLTVQSLTRGPEAGEDLLQHRTYAYRADNHVTEIRELTTGTRRYDLDPTGRITAVHAHGWTEKYAYDDLGNLAHATAPHHPSTGDRDFGGTLIRRAGRTVYEHDAQGRLVRRTRKLLNGQQRTWTFAWNSEDRLTDATTPDGDHWQYIYDPLGRRTAKHRRADDGTITERITFTWDGTRLVEQTTMEGRTTTWDYAPGTHRPLAQVDRDAPTECEARFHAVITDVVGTPTELVTPDGRIAWQQRTTVWGTRLPAPPGSSSADCPIRFPGQYRDSETDLNYNYFRYYDDEVAAYLSADPLGLSAAPNHHAFVPNPFGWLDPLGLKCLDPDDQVRHDSARETAVDGDGNMMGEEDSPGVRMIDDVQLERIRLDLHAKLGEPDVKTTPKGNIEVWQLSDDPKATVTYRPFSKSGGATIDYNGVDGLDMKRFHIPQHGD</sequence>
<dbReference type="PANTHER" id="PTHR32305:SF15">
    <property type="entry name" value="PROTEIN RHSA-RELATED"/>
    <property type="match status" value="1"/>
</dbReference>
<accession>A0ABY6IFV4</accession>
<dbReference type="InterPro" id="IPR022385">
    <property type="entry name" value="Rhs_assc_core"/>
</dbReference>
<feature type="domain" description="Teneurin-like YD-shell" evidence="5">
    <location>
        <begin position="1076"/>
        <end position="1333"/>
    </location>
</feature>
<dbReference type="InterPro" id="IPR056823">
    <property type="entry name" value="TEN-like_YD-shell"/>
</dbReference>
<dbReference type="NCBIfam" id="TIGR01643">
    <property type="entry name" value="YD_repeat_2x"/>
    <property type="match status" value="12"/>
</dbReference>
<reference evidence="6" key="1">
    <citation type="submission" date="2022-10" db="EMBL/GenBank/DDBJ databases">
        <title>Cytochrome P450 Catalyzes Benzene Ring Formation in the Biosynthesis of Trialkyl-Substituted Aromatic Polyketides.</title>
        <authorList>
            <person name="Zhao E."/>
            <person name="Ge H."/>
        </authorList>
    </citation>
    <scope>NUCLEOTIDE SEQUENCE</scope>
    <source>
        <strain evidence="6">NA0869</strain>
    </source>
</reference>
<dbReference type="EMBL" id="CP107567">
    <property type="protein sequence ID" value="UYQ65619.1"/>
    <property type="molecule type" value="Genomic_DNA"/>
</dbReference>
<dbReference type="Pfam" id="PF21725">
    <property type="entry name" value="T7SS_signal"/>
    <property type="match status" value="1"/>
</dbReference>
<dbReference type="InterPro" id="IPR031325">
    <property type="entry name" value="RHS_repeat"/>
</dbReference>
<gene>
    <name evidence="6" type="ORF">OGH68_31945</name>
</gene>
<dbReference type="InterPro" id="IPR006530">
    <property type="entry name" value="YD"/>
</dbReference>
<feature type="compositionally biased region" description="Basic and acidic residues" evidence="2">
    <location>
        <begin position="133"/>
        <end position="145"/>
    </location>
</feature>
<organism evidence="6 7">
    <name type="scientific">Streptomyces peucetius</name>
    <dbReference type="NCBI Taxonomy" id="1950"/>
    <lineage>
        <taxon>Bacteria</taxon>
        <taxon>Bacillati</taxon>
        <taxon>Actinomycetota</taxon>
        <taxon>Actinomycetes</taxon>
        <taxon>Kitasatosporales</taxon>
        <taxon>Streptomycetaceae</taxon>
        <taxon>Streptomyces</taxon>
    </lineage>
</organism>
<dbReference type="PANTHER" id="PTHR32305">
    <property type="match status" value="1"/>
</dbReference>
<dbReference type="Proteomes" id="UP001163878">
    <property type="component" value="Chromosome"/>
</dbReference>
<dbReference type="NCBIfam" id="TIGR03696">
    <property type="entry name" value="Rhs_assc_core"/>
    <property type="match status" value="1"/>
</dbReference>
<feature type="region of interest" description="Disordered" evidence="2">
    <location>
        <begin position="304"/>
        <end position="331"/>
    </location>
</feature>
<evidence type="ECO:0000256" key="2">
    <source>
        <dbReference type="SAM" id="MobiDB-lite"/>
    </source>
</evidence>
<evidence type="ECO:0000259" key="5">
    <source>
        <dbReference type="Pfam" id="PF25023"/>
    </source>
</evidence>
<feature type="domain" description="Putative T7SS secretion signal" evidence="4">
    <location>
        <begin position="17"/>
        <end position="189"/>
    </location>
</feature>
<feature type="domain" description="Teneurin-like YD-shell" evidence="5">
    <location>
        <begin position="591"/>
        <end position="777"/>
    </location>
</feature>
<dbReference type="Gene3D" id="2.180.10.10">
    <property type="entry name" value="RHS repeat-associated core"/>
    <property type="match status" value="3"/>
</dbReference>
<dbReference type="Pfam" id="PF25023">
    <property type="entry name" value="TEN_YD-shell"/>
    <property type="match status" value="2"/>
</dbReference>